<dbReference type="InterPro" id="IPR024932">
    <property type="entry name" value="ApbE"/>
</dbReference>
<evidence type="ECO:0000256" key="6">
    <source>
        <dbReference type="ARBA" id="ARBA00022679"/>
    </source>
</evidence>
<dbReference type="Pfam" id="PF02424">
    <property type="entry name" value="ApbE"/>
    <property type="match status" value="1"/>
</dbReference>
<dbReference type="Gene3D" id="3.10.520.10">
    <property type="entry name" value="ApbE-like domains"/>
    <property type="match status" value="1"/>
</dbReference>
<keyword evidence="8" id="KW-0274">FAD</keyword>
<evidence type="ECO:0000256" key="4">
    <source>
        <dbReference type="ARBA" id="ARBA00016337"/>
    </source>
</evidence>
<keyword evidence="13" id="KW-1185">Reference proteome</keyword>
<evidence type="ECO:0000256" key="3">
    <source>
        <dbReference type="ARBA" id="ARBA00011955"/>
    </source>
</evidence>
<accession>A0A369UNR2</accession>
<dbReference type="AlphaFoldDB" id="A0A369UNR2"/>
<dbReference type="Proteomes" id="UP000253782">
    <property type="component" value="Unassembled WGS sequence"/>
</dbReference>
<dbReference type="InterPro" id="IPR003374">
    <property type="entry name" value="ApbE-like_sf"/>
</dbReference>
<comment type="similarity">
    <text evidence="2">Belongs to the ApbE family.</text>
</comment>
<evidence type="ECO:0000313" key="12">
    <source>
        <dbReference type="EMBL" id="RDD82402.1"/>
    </source>
</evidence>
<dbReference type="OrthoDB" id="9778595at2"/>
<evidence type="ECO:0000256" key="1">
    <source>
        <dbReference type="ARBA" id="ARBA00001946"/>
    </source>
</evidence>
<keyword evidence="6 12" id="KW-0808">Transferase</keyword>
<evidence type="ECO:0000256" key="2">
    <source>
        <dbReference type="ARBA" id="ARBA00008282"/>
    </source>
</evidence>
<keyword evidence="9" id="KW-0460">Magnesium</keyword>
<dbReference type="SUPFAM" id="SSF143631">
    <property type="entry name" value="ApbE-like"/>
    <property type="match status" value="1"/>
</dbReference>
<keyword evidence="7" id="KW-0479">Metal-binding</keyword>
<organism evidence="12 13">
    <name type="scientific">Dyella tabacisoli</name>
    <dbReference type="NCBI Taxonomy" id="2282381"/>
    <lineage>
        <taxon>Bacteria</taxon>
        <taxon>Pseudomonadati</taxon>
        <taxon>Pseudomonadota</taxon>
        <taxon>Gammaproteobacteria</taxon>
        <taxon>Lysobacterales</taxon>
        <taxon>Rhodanobacteraceae</taxon>
        <taxon>Dyella</taxon>
    </lineage>
</organism>
<evidence type="ECO:0000256" key="9">
    <source>
        <dbReference type="ARBA" id="ARBA00022842"/>
    </source>
</evidence>
<evidence type="ECO:0000256" key="7">
    <source>
        <dbReference type="ARBA" id="ARBA00022723"/>
    </source>
</evidence>
<dbReference type="PANTHER" id="PTHR30040">
    <property type="entry name" value="THIAMINE BIOSYNTHESIS LIPOPROTEIN APBE"/>
    <property type="match status" value="1"/>
</dbReference>
<reference evidence="12 13" key="1">
    <citation type="submission" date="2018-07" db="EMBL/GenBank/DDBJ databases">
        <title>Dyella tabacisoli L4-6T, whole genome shotgun sequence.</title>
        <authorList>
            <person name="Zhou X.-K."/>
            <person name="Li W.-J."/>
            <person name="Duan Y.-Q."/>
        </authorList>
    </citation>
    <scope>NUCLEOTIDE SEQUENCE [LARGE SCALE GENOMIC DNA]</scope>
    <source>
        <strain evidence="12 13">L4-6</strain>
    </source>
</reference>
<keyword evidence="5" id="KW-0285">Flavoprotein</keyword>
<dbReference type="EMBL" id="QQAH01000006">
    <property type="protein sequence ID" value="RDD82402.1"/>
    <property type="molecule type" value="Genomic_DNA"/>
</dbReference>
<comment type="catalytic activity">
    <reaction evidence="11">
        <text>L-threonyl-[protein] + FAD = FMN-L-threonyl-[protein] + AMP + H(+)</text>
        <dbReference type="Rhea" id="RHEA:36847"/>
        <dbReference type="Rhea" id="RHEA-COMP:11060"/>
        <dbReference type="Rhea" id="RHEA-COMP:11061"/>
        <dbReference type="ChEBI" id="CHEBI:15378"/>
        <dbReference type="ChEBI" id="CHEBI:30013"/>
        <dbReference type="ChEBI" id="CHEBI:57692"/>
        <dbReference type="ChEBI" id="CHEBI:74257"/>
        <dbReference type="ChEBI" id="CHEBI:456215"/>
        <dbReference type="EC" id="2.7.1.180"/>
    </reaction>
</comment>
<evidence type="ECO:0000256" key="8">
    <source>
        <dbReference type="ARBA" id="ARBA00022827"/>
    </source>
</evidence>
<evidence type="ECO:0000313" key="13">
    <source>
        <dbReference type="Proteomes" id="UP000253782"/>
    </source>
</evidence>
<dbReference type="EC" id="2.7.1.180" evidence="3"/>
<evidence type="ECO:0000256" key="11">
    <source>
        <dbReference type="ARBA" id="ARBA00048540"/>
    </source>
</evidence>
<gene>
    <name evidence="12" type="ORF">DVJ77_08330</name>
</gene>
<dbReference type="PANTHER" id="PTHR30040:SF2">
    <property type="entry name" value="FAD:PROTEIN FMN TRANSFERASE"/>
    <property type="match status" value="1"/>
</dbReference>
<proteinExistence type="inferred from homology"/>
<protein>
    <recommendedName>
        <fullName evidence="4">FAD:protein FMN transferase</fullName>
        <ecNumber evidence="3">2.7.1.180</ecNumber>
    </recommendedName>
    <alternativeName>
        <fullName evidence="10">Flavin transferase</fullName>
    </alternativeName>
</protein>
<evidence type="ECO:0000256" key="5">
    <source>
        <dbReference type="ARBA" id="ARBA00022630"/>
    </source>
</evidence>
<name>A0A369UNR2_9GAMM</name>
<comment type="caution">
    <text evidence="12">The sequence shown here is derived from an EMBL/GenBank/DDBJ whole genome shotgun (WGS) entry which is preliminary data.</text>
</comment>
<sequence>MLSCLPINTIERARPLLGTTVTIRVQAADAALAHDAISAAFADIARVHTLMSFHEPDSDLTRLHSAPVGARVIVDAQTAHVLRAALALSALSDGVFDVTVAAQLVAWDLLPPPPGAIWPTPGAGWRDIHIDDDNGVRLGQPLWVDLGGIAKGYAVDCAIDRLRAHGIEHACVNAGGDLRTLGEGPHIIAIDTGETAPSHRPLLELGEAAVATSSGRAHVTDDHRASPHVHGLTRSSIGRHDCVTVVAPQCMHADALTKLVMARGAASVDLLEHFGAAAYCQDAHGNWSALGQSSLGAAA</sequence>
<evidence type="ECO:0000256" key="10">
    <source>
        <dbReference type="ARBA" id="ARBA00031306"/>
    </source>
</evidence>
<dbReference type="GO" id="GO:0016740">
    <property type="term" value="F:transferase activity"/>
    <property type="evidence" value="ECO:0007669"/>
    <property type="project" value="UniProtKB-KW"/>
</dbReference>
<dbReference type="GO" id="GO:0046872">
    <property type="term" value="F:metal ion binding"/>
    <property type="evidence" value="ECO:0007669"/>
    <property type="project" value="UniProtKB-KW"/>
</dbReference>
<comment type="cofactor">
    <cofactor evidence="1">
        <name>Mg(2+)</name>
        <dbReference type="ChEBI" id="CHEBI:18420"/>
    </cofactor>
</comment>